<name>A0A9P8I5M4_9PEZI</name>
<gene>
    <name evidence="1" type="ORF">GP486_007838</name>
</gene>
<proteinExistence type="predicted"/>
<dbReference type="AlphaFoldDB" id="A0A9P8I5M4"/>
<organism evidence="1 2">
    <name type="scientific">Trichoglossum hirsutum</name>
    <dbReference type="NCBI Taxonomy" id="265104"/>
    <lineage>
        <taxon>Eukaryota</taxon>
        <taxon>Fungi</taxon>
        <taxon>Dikarya</taxon>
        <taxon>Ascomycota</taxon>
        <taxon>Pezizomycotina</taxon>
        <taxon>Geoglossomycetes</taxon>
        <taxon>Geoglossales</taxon>
        <taxon>Geoglossaceae</taxon>
        <taxon>Trichoglossum</taxon>
    </lineage>
</organism>
<comment type="caution">
    <text evidence="1">The sequence shown here is derived from an EMBL/GenBank/DDBJ whole genome shotgun (WGS) entry which is preliminary data.</text>
</comment>
<keyword evidence="2" id="KW-1185">Reference proteome</keyword>
<sequence>MENPEPLIASAKYTIGQLNAANPSAFFQYEQHARTAINYVDRSQIMLNPARLDEQVWVIDSLQRFAQGSGGRVGDVALWCEMQWNRVLQHNPENLSALQGLGNSWLSKAGALLARIRATEASSSSSSDDEAEAERMRHTQDYVEARTLLLPATEFLRRAVGAARRSGRLTGSLLVMSAEASIQLGNVSYRSQSLPHFEDAVRSLREAEAISGFRLPDHLSR</sequence>
<protein>
    <submittedName>
        <fullName evidence="1">Uncharacterized protein</fullName>
    </submittedName>
</protein>
<reference evidence="1" key="1">
    <citation type="submission" date="2021-03" db="EMBL/GenBank/DDBJ databases">
        <title>Comparative genomics and phylogenomic investigation of the class Geoglossomycetes provide insights into ecological specialization and systematics.</title>
        <authorList>
            <person name="Melie T."/>
            <person name="Pirro S."/>
            <person name="Miller A.N."/>
            <person name="Quandt A."/>
        </authorList>
    </citation>
    <scope>NUCLEOTIDE SEQUENCE</scope>
    <source>
        <strain evidence="1">CAQ_001_2017</strain>
    </source>
</reference>
<evidence type="ECO:0000313" key="2">
    <source>
        <dbReference type="Proteomes" id="UP000750711"/>
    </source>
</evidence>
<dbReference type="Proteomes" id="UP000750711">
    <property type="component" value="Unassembled WGS sequence"/>
</dbReference>
<evidence type="ECO:0000313" key="1">
    <source>
        <dbReference type="EMBL" id="KAH0548618.1"/>
    </source>
</evidence>
<dbReference type="EMBL" id="JAGHQM010002476">
    <property type="protein sequence ID" value="KAH0548618.1"/>
    <property type="molecule type" value="Genomic_DNA"/>
</dbReference>
<accession>A0A9P8I5M4</accession>